<dbReference type="EMBL" id="MU839829">
    <property type="protein sequence ID" value="KAK1758175.1"/>
    <property type="molecule type" value="Genomic_DNA"/>
</dbReference>
<keyword evidence="4" id="KW-1185">Reference proteome</keyword>
<proteinExistence type="predicted"/>
<dbReference type="AlphaFoldDB" id="A0AAJ0FEH7"/>
<dbReference type="PANTHER" id="PTHR24148">
    <property type="entry name" value="ANKYRIN REPEAT DOMAIN-CONTAINING PROTEIN 39 HOMOLOG-RELATED"/>
    <property type="match status" value="1"/>
</dbReference>
<name>A0AAJ0FEH7_9PEZI</name>
<accession>A0AAJ0FEH7</accession>
<evidence type="ECO:0000313" key="3">
    <source>
        <dbReference type="EMBL" id="KAK1758175.1"/>
    </source>
</evidence>
<evidence type="ECO:0000256" key="1">
    <source>
        <dbReference type="SAM" id="MobiDB-lite"/>
    </source>
</evidence>
<dbReference type="InterPro" id="IPR052895">
    <property type="entry name" value="HetReg/Transcr_Mod"/>
</dbReference>
<dbReference type="Pfam" id="PF06985">
    <property type="entry name" value="HET"/>
    <property type="match status" value="1"/>
</dbReference>
<comment type="caution">
    <text evidence="3">The sequence shown here is derived from an EMBL/GenBank/DDBJ whole genome shotgun (WGS) entry which is preliminary data.</text>
</comment>
<feature type="domain" description="Heterokaryon incompatibility" evidence="2">
    <location>
        <begin position="157"/>
        <end position="313"/>
    </location>
</feature>
<organism evidence="3 4">
    <name type="scientific">Echria macrotheca</name>
    <dbReference type="NCBI Taxonomy" id="438768"/>
    <lineage>
        <taxon>Eukaryota</taxon>
        <taxon>Fungi</taxon>
        <taxon>Dikarya</taxon>
        <taxon>Ascomycota</taxon>
        <taxon>Pezizomycotina</taxon>
        <taxon>Sordariomycetes</taxon>
        <taxon>Sordariomycetidae</taxon>
        <taxon>Sordariales</taxon>
        <taxon>Schizotheciaceae</taxon>
        <taxon>Echria</taxon>
    </lineage>
</organism>
<dbReference type="PANTHER" id="PTHR24148:SF73">
    <property type="entry name" value="HET DOMAIN PROTEIN (AFU_ORTHOLOGUE AFUA_8G01020)"/>
    <property type="match status" value="1"/>
</dbReference>
<sequence>MPLHRFSSRHALFVLHHHHTRNLHLESTQKNNPFTWCRGLTGMESWHEPSCPRPDIYPVGAGTCCLRCGRTQVTPTDPADPADHYTLSDAGSPWASTDSLSSLEEETGLSGDDGPKNGIYDKLKPAHIRLLSIAPGGFSDEVDCDLHQEDIRYLPSYTAISYTWSDDSGDRSKKKSVFLNSRLVAVTTSCELALRRARSNRERTKVWIDAICINQNDNEEKNHQVQLMAQIYARAASVLIYIGEEAGNSSELMRRLQTGLDLGLADLRVDIGNSSEFMRGLQSGLDLGVDDLRVDVVQLLSRQYFWRIWVLQEVALARRARLICGEESIPWADFATRLREPVEFGSVAMDAFLETRDAADSWPRDLKPDQMGDIPLVLSFIKPTLRDIGELPRLLDLSTFCRATEPRDKVYALLGLVGGTDGYGFLPDYDADLETVYVRTAVLIARSCSILALLIRAVCRRSISPHLPWVPDWRYPSLYISAMPTTGTRSVFQDLHMQTRFQGGQAELNREAVASAQSIEFTAESVCSLADLIQEGGLWVAHILPAENLPARLLEFAPGKSLESTLSLPDPRILDELKSLWLFRVPPQSSAVEDGAPSSSDMDECLILTRLTCSPSSSPPGSVLELPFLGLVRFRYHTKVSRPGGVSAIFPRRPIPVRIGRQPDHETYPGITQLDLAPLGLTWATIDDIEGLEERERQLRKYREEQGLTWATIVDMDKPENRRMPWKGQGLHDTIAMFIVGCHRTYELVYGATKALLRTLEEELQLLKRIGKYLTQEGQEALEQDSDILEAADQLCRRVRQRKNWEMLIDERGTLSAIQKSRSELEKADRLWGTGASLGSSWWQQQQLKELGDLCNQLESELWDKEWRESHEKDTSYRRTLEASILAERKRVADVALEKLRANMETNGQQELVETEREIWRRIRRICDSPAES</sequence>
<evidence type="ECO:0000313" key="4">
    <source>
        <dbReference type="Proteomes" id="UP001239445"/>
    </source>
</evidence>
<dbReference type="Proteomes" id="UP001239445">
    <property type="component" value="Unassembled WGS sequence"/>
</dbReference>
<reference evidence="3" key="1">
    <citation type="submission" date="2023-06" db="EMBL/GenBank/DDBJ databases">
        <title>Genome-scale phylogeny and comparative genomics of the fungal order Sordariales.</title>
        <authorList>
            <consortium name="Lawrence Berkeley National Laboratory"/>
            <person name="Hensen N."/>
            <person name="Bonometti L."/>
            <person name="Westerberg I."/>
            <person name="Brannstrom I.O."/>
            <person name="Guillou S."/>
            <person name="Cros-Aarteil S."/>
            <person name="Calhoun S."/>
            <person name="Haridas S."/>
            <person name="Kuo A."/>
            <person name="Mondo S."/>
            <person name="Pangilinan J."/>
            <person name="Riley R."/>
            <person name="Labutti K."/>
            <person name="Andreopoulos B."/>
            <person name="Lipzen A."/>
            <person name="Chen C."/>
            <person name="Yanf M."/>
            <person name="Daum C."/>
            <person name="Ng V."/>
            <person name="Clum A."/>
            <person name="Steindorff A."/>
            <person name="Ohm R."/>
            <person name="Martin F."/>
            <person name="Silar P."/>
            <person name="Natvig D."/>
            <person name="Lalanne C."/>
            <person name="Gautier V."/>
            <person name="Ament-Velasquez S.L."/>
            <person name="Kruys A."/>
            <person name="Hutchinson M.I."/>
            <person name="Powell A.J."/>
            <person name="Barry K."/>
            <person name="Miller A.N."/>
            <person name="Grigoriev I.V."/>
            <person name="Debuchy R."/>
            <person name="Gladieux P."/>
            <person name="Thoren M.H."/>
            <person name="Johannesson H."/>
        </authorList>
    </citation>
    <scope>NUCLEOTIDE SEQUENCE</scope>
    <source>
        <strain evidence="3">PSN4</strain>
    </source>
</reference>
<protein>
    <submittedName>
        <fullName evidence="3">Heterokaryon incompatibility protein-domain-containing protein</fullName>
    </submittedName>
</protein>
<feature type="compositionally biased region" description="Low complexity" evidence="1">
    <location>
        <begin position="96"/>
        <end position="112"/>
    </location>
</feature>
<gene>
    <name evidence="3" type="ORF">QBC47DRAFT_373845</name>
</gene>
<feature type="region of interest" description="Disordered" evidence="1">
    <location>
        <begin position="76"/>
        <end position="116"/>
    </location>
</feature>
<dbReference type="InterPro" id="IPR010730">
    <property type="entry name" value="HET"/>
</dbReference>
<evidence type="ECO:0000259" key="2">
    <source>
        <dbReference type="Pfam" id="PF06985"/>
    </source>
</evidence>